<proteinExistence type="inferred from homology"/>
<dbReference type="GO" id="GO:0031411">
    <property type="term" value="C:gas vesicle"/>
    <property type="evidence" value="ECO:0007669"/>
    <property type="project" value="UniProtKB-SubCell"/>
</dbReference>
<organism evidence="4 5">
    <name type="scientific">Streptomyces broussonetiae</name>
    <dbReference type="NCBI Taxonomy" id="2686304"/>
    <lineage>
        <taxon>Bacteria</taxon>
        <taxon>Bacillati</taxon>
        <taxon>Actinomycetota</taxon>
        <taxon>Actinomycetes</taxon>
        <taxon>Kitasatosporales</taxon>
        <taxon>Streptomycetaceae</taxon>
        <taxon>Streptomyces</taxon>
    </lineage>
</organism>
<dbReference type="Proteomes" id="UP000436138">
    <property type="component" value="Chromosome"/>
</dbReference>
<reference evidence="4 5" key="1">
    <citation type="submission" date="2019-12" db="EMBL/GenBank/DDBJ databases">
        <title>Streptomyces sp. strain T44 isolated from rhizosphere soil of Broussonetia papyrifera.</title>
        <authorList>
            <person name="Mo P."/>
        </authorList>
    </citation>
    <scope>NUCLEOTIDE SEQUENCE [LARGE SCALE GENOMIC DNA]</scope>
    <source>
        <strain evidence="4 5">T44</strain>
    </source>
</reference>
<evidence type="ECO:0000256" key="3">
    <source>
        <dbReference type="ARBA" id="ARBA00035643"/>
    </source>
</evidence>
<name>A0A6I6NAI5_9ACTN</name>
<comment type="subcellular location">
    <subcellularLocation>
        <location evidence="2">Gas vesicle</location>
    </subcellularLocation>
</comment>
<keyword evidence="5" id="KW-1185">Reference proteome</keyword>
<dbReference type="InterPro" id="IPR009430">
    <property type="entry name" value="GvpL/GvpF"/>
</dbReference>
<evidence type="ECO:0000256" key="2">
    <source>
        <dbReference type="ARBA" id="ARBA00035108"/>
    </source>
</evidence>
<comment type="similarity">
    <text evidence="3">Belongs to the gas vesicle GvpF/GvpL family.</text>
</comment>
<dbReference type="PANTHER" id="PTHR36852">
    <property type="entry name" value="PROTEIN GVPL 2"/>
    <property type="match status" value="1"/>
</dbReference>
<keyword evidence="1" id="KW-0304">Gas vesicle</keyword>
<dbReference type="AlphaFoldDB" id="A0A6I6NAI5"/>
<accession>A0A6I6NAI5</accession>
<protein>
    <submittedName>
        <fullName evidence="4">Gas vesicle protein</fullName>
    </submittedName>
</protein>
<evidence type="ECO:0000313" key="4">
    <source>
        <dbReference type="EMBL" id="QHA07769.1"/>
    </source>
</evidence>
<dbReference type="KEGG" id="sbro:GQF42_34645"/>
<dbReference type="Pfam" id="PF06386">
    <property type="entry name" value="GvpL_GvpF"/>
    <property type="match status" value="2"/>
</dbReference>
<dbReference type="EMBL" id="CP047020">
    <property type="protein sequence ID" value="QHA07769.1"/>
    <property type="molecule type" value="Genomic_DNA"/>
</dbReference>
<evidence type="ECO:0000313" key="5">
    <source>
        <dbReference type="Proteomes" id="UP000436138"/>
    </source>
</evidence>
<dbReference type="PANTHER" id="PTHR36852:SF1">
    <property type="entry name" value="PROTEIN GVPL 2"/>
    <property type="match status" value="1"/>
</dbReference>
<sequence>MSGLRYVYAVCRPFDTPLQVQLTGVAGAPPGLLRHRGLIAVVSSVPAADFGEEALQAHLEDPAWLAAAVRAHQGVIAALTTVTTPLPLRFATVCEDDSVVRTLLETHEEAFRRVLDRLEGQVEWSVKVYTEPATATVAGALSRPAEALARSLHERLAGRAEACRVHDPKECALPGPAPHSLLDAAYLVPRTHCEEFVELVDRTRAEEPGIRVELTGPWAAYSFTGEDAR</sequence>
<dbReference type="GO" id="GO:0031412">
    <property type="term" value="P:gas vesicle organization"/>
    <property type="evidence" value="ECO:0007669"/>
    <property type="project" value="InterPro"/>
</dbReference>
<gene>
    <name evidence="4" type="ORF">GQF42_34645</name>
</gene>
<evidence type="ECO:0000256" key="1">
    <source>
        <dbReference type="ARBA" id="ARBA00022987"/>
    </source>
</evidence>
<dbReference type="RefSeq" id="WP_158926571.1">
    <property type="nucleotide sequence ID" value="NZ_CP047020.1"/>
</dbReference>